<evidence type="ECO:0000313" key="3">
    <source>
        <dbReference type="Proteomes" id="UP001076655"/>
    </source>
</evidence>
<organism evidence="2 3">
    <name type="scientific">Morganella morganii</name>
    <name type="common">Proteus morganii</name>
    <dbReference type="NCBI Taxonomy" id="582"/>
    <lineage>
        <taxon>Bacteria</taxon>
        <taxon>Pseudomonadati</taxon>
        <taxon>Pseudomonadota</taxon>
        <taxon>Gammaproteobacteria</taxon>
        <taxon>Enterobacterales</taxon>
        <taxon>Morganellaceae</taxon>
        <taxon>Morganella</taxon>
    </lineage>
</organism>
<reference evidence="2" key="1">
    <citation type="submission" date="2022-08" db="EMBL/GenBank/DDBJ databases">
        <authorList>
            <person name="Dale J.L."/>
        </authorList>
    </citation>
    <scope>NUCLEOTIDE SEQUENCE</scope>
    <source>
        <strain evidence="2">2022EL-00758</strain>
    </source>
</reference>
<name>A0A9Q4CKM4_MORMO</name>
<proteinExistence type="predicted"/>
<dbReference type="Proteomes" id="UP001076655">
    <property type="component" value="Unassembled WGS sequence"/>
</dbReference>
<protein>
    <submittedName>
        <fullName evidence="2">Uncharacterized protein</fullName>
    </submittedName>
</protein>
<dbReference type="AlphaFoldDB" id="A0A9Q4CKM4"/>
<gene>
    <name evidence="2" type="ORF">N0392_03715</name>
</gene>
<dbReference type="EMBL" id="JAPNMI010000002">
    <property type="protein sequence ID" value="MCY0788795.1"/>
    <property type="molecule type" value="Genomic_DNA"/>
</dbReference>
<evidence type="ECO:0000256" key="1">
    <source>
        <dbReference type="SAM" id="Coils"/>
    </source>
</evidence>
<comment type="caution">
    <text evidence="2">The sequence shown here is derived from an EMBL/GenBank/DDBJ whole genome shotgun (WGS) entry which is preliminary data.</text>
</comment>
<dbReference type="RefSeq" id="WP_052926070.1">
    <property type="nucleotide sequence ID" value="NZ_BRRE01000002.1"/>
</dbReference>
<sequence length="98" mass="11673">MTDNDDMREYPEFSPEAEAIAQCNQIRDMLVAALEKRNKEMQRLRKKTEEIQREFPGDLKKLQAHMREMKDSNNEVMTLVREYNVWAERAGQDKLVLE</sequence>
<feature type="coiled-coil region" evidence="1">
    <location>
        <begin position="27"/>
        <end position="82"/>
    </location>
</feature>
<accession>A0A9Q4CKM4</accession>
<keyword evidence="1" id="KW-0175">Coiled coil</keyword>
<dbReference type="OrthoDB" id="6460507at2"/>
<evidence type="ECO:0000313" key="2">
    <source>
        <dbReference type="EMBL" id="MCY0788795.1"/>
    </source>
</evidence>